<proteinExistence type="predicted"/>
<dbReference type="PANTHER" id="PTHR33116">
    <property type="entry name" value="REVERSE TRANSCRIPTASE ZINC-BINDING DOMAIN-CONTAINING PROTEIN-RELATED-RELATED"/>
    <property type="match status" value="1"/>
</dbReference>
<accession>A0A6A3CS81</accession>
<evidence type="ECO:0000313" key="1">
    <source>
        <dbReference type="EMBL" id="KAE8732405.1"/>
    </source>
</evidence>
<name>A0A6A3CS81_HIBSY</name>
<organism evidence="1 2">
    <name type="scientific">Hibiscus syriacus</name>
    <name type="common">Rose of Sharon</name>
    <dbReference type="NCBI Taxonomy" id="106335"/>
    <lineage>
        <taxon>Eukaryota</taxon>
        <taxon>Viridiplantae</taxon>
        <taxon>Streptophyta</taxon>
        <taxon>Embryophyta</taxon>
        <taxon>Tracheophyta</taxon>
        <taxon>Spermatophyta</taxon>
        <taxon>Magnoliopsida</taxon>
        <taxon>eudicotyledons</taxon>
        <taxon>Gunneridae</taxon>
        <taxon>Pentapetalae</taxon>
        <taxon>rosids</taxon>
        <taxon>malvids</taxon>
        <taxon>Malvales</taxon>
        <taxon>Malvaceae</taxon>
        <taxon>Malvoideae</taxon>
        <taxon>Hibiscus</taxon>
    </lineage>
</organism>
<dbReference type="AlphaFoldDB" id="A0A6A3CS81"/>
<comment type="caution">
    <text evidence="1">The sequence shown here is derived from an EMBL/GenBank/DDBJ whole genome shotgun (WGS) entry which is preliminary data.</text>
</comment>
<protein>
    <recommendedName>
        <fullName evidence="3">Reverse transcriptase domain-containing protein</fullName>
    </recommendedName>
</protein>
<reference evidence="1" key="1">
    <citation type="submission" date="2019-09" db="EMBL/GenBank/DDBJ databases">
        <title>Draft genome information of white flower Hibiscus syriacus.</title>
        <authorList>
            <person name="Kim Y.-M."/>
        </authorList>
    </citation>
    <scope>NUCLEOTIDE SEQUENCE [LARGE SCALE GENOMIC DNA]</scope>
    <source>
        <strain evidence="1">YM2019G1</strain>
    </source>
</reference>
<keyword evidence="2" id="KW-1185">Reference proteome</keyword>
<sequence>MPAISVEINTALTAPYSHAEIHAAFLHVHPYKAPGIDRLPASFFRTFWNLVGEDFLTLCLNLLEGRIPMDVVNETVIVLIPKMASPDHGVALKLDMEKLMTGLTRRFFNLCYYDLGLLPLGYRSLCHVSLRNTQEFSNVRDIIHAYCAASRQLVNFSKSSLYFGANTPPGDRSSLSAILGVNETVDPGMYLGEPLMVGRNKIEAFGFLRDKLLNHVRGMALSSFSIKSSHEGAECKIFSNCSLEGLDFQMAFGTRRSPGWSKITNGRSKAFLASFDAAVGYGNGEQQFSKLQGIETAKATYRPEASPQQFHDMFTNRPHHVHHTSSDKDVGTILN</sequence>
<gene>
    <name evidence="1" type="ORF">F3Y22_tig00002193pilonHSYRG00077</name>
</gene>
<dbReference type="EMBL" id="VEPZ02000163">
    <property type="protein sequence ID" value="KAE8732405.1"/>
    <property type="molecule type" value="Genomic_DNA"/>
</dbReference>
<dbReference type="PANTHER" id="PTHR33116:SF86">
    <property type="entry name" value="REVERSE TRANSCRIPTASE DOMAIN-CONTAINING PROTEIN"/>
    <property type="match status" value="1"/>
</dbReference>
<dbReference type="Proteomes" id="UP000436088">
    <property type="component" value="Unassembled WGS sequence"/>
</dbReference>
<evidence type="ECO:0008006" key="3">
    <source>
        <dbReference type="Google" id="ProtNLM"/>
    </source>
</evidence>
<evidence type="ECO:0000313" key="2">
    <source>
        <dbReference type="Proteomes" id="UP000436088"/>
    </source>
</evidence>